<evidence type="ECO:0000256" key="1">
    <source>
        <dbReference type="ARBA" id="ARBA00009437"/>
    </source>
</evidence>
<keyword evidence="2" id="KW-0805">Transcription regulation</keyword>
<dbReference type="EMBL" id="CP121694">
    <property type="protein sequence ID" value="WRO21050.1"/>
    <property type="molecule type" value="Genomic_DNA"/>
</dbReference>
<dbReference type="GO" id="GO:0003700">
    <property type="term" value="F:DNA-binding transcription factor activity"/>
    <property type="evidence" value="ECO:0007669"/>
    <property type="project" value="InterPro"/>
</dbReference>
<keyword evidence="3" id="KW-0238">DNA-binding</keyword>
<dbReference type="KEGG" id="dbc:MFMK1_000844"/>
<organism evidence="6 7">
    <name type="scientific">Metallumcola ferriviriculae</name>
    <dbReference type="NCBI Taxonomy" id="3039180"/>
    <lineage>
        <taxon>Bacteria</taxon>
        <taxon>Bacillati</taxon>
        <taxon>Bacillota</taxon>
        <taxon>Clostridia</taxon>
        <taxon>Neomoorellales</taxon>
        <taxon>Desulfitibacteraceae</taxon>
        <taxon>Metallumcola</taxon>
    </lineage>
</organism>
<dbReference type="PROSITE" id="PS50931">
    <property type="entry name" value="HTH_LYSR"/>
    <property type="match status" value="1"/>
</dbReference>
<accession>A0AAU0ULH0</accession>
<dbReference type="InterPro" id="IPR036388">
    <property type="entry name" value="WH-like_DNA-bd_sf"/>
</dbReference>
<dbReference type="InterPro" id="IPR005119">
    <property type="entry name" value="LysR_subst-bd"/>
</dbReference>
<dbReference type="SUPFAM" id="SSF53850">
    <property type="entry name" value="Periplasmic binding protein-like II"/>
    <property type="match status" value="1"/>
</dbReference>
<evidence type="ECO:0000256" key="4">
    <source>
        <dbReference type="ARBA" id="ARBA00023163"/>
    </source>
</evidence>
<reference evidence="6 7" key="1">
    <citation type="submission" date="2023-04" db="EMBL/GenBank/DDBJ databases">
        <authorList>
            <person name="Hsu D."/>
        </authorList>
    </citation>
    <scope>NUCLEOTIDE SEQUENCE [LARGE SCALE GENOMIC DNA]</scope>
    <source>
        <strain evidence="6 7">MK1</strain>
    </source>
</reference>
<comment type="similarity">
    <text evidence="1">Belongs to the LysR transcriptional regulatory family.</text>
</comment>
<dbReference type="AlphaFoldDB" id="A0AAU0ULH0"/>
<proteinExistence type="inferred from homology"/>
<dbReference type="Gene3D" id="3.40.190.290">
    <property type="match status" value="1"/>
</dbReference>
<dbReference type="Gene3D" id="1.10.10.10">
    <property type="entry name" value="Winged helix-like DNA-binding domain superfamily/Winged helix DNA-binding domain"/>
    <property type="match status" value="1"/>
</dbReference>
<dbReference type="Pfam" id="PF00126">
    <property type="entry name" value="HTH_1"/>
    <property type="match status" value="1"/>
</dbReference>
<dbReference type="FunFam" id="1.10.10.10:FF:000001">
    <property type="entry name" value="LysR family transcriptional regulator"/>
    <property type="match status" value="1"/>
</dbReference>
<sequence>MDLNDLKAFVVVAREGNISRAAERLSFVQSNITNKIKKLENHFDTKLFHRHQKGVTLTSTGKQLLDYSESILQLFNQAEKAIKYSTVPSGVISLGSMETTAAIRLPKILAQYSANFPQVEILLETGPSELLLNKIKNYEIEGAFVAEGCLDAELEGELFVEEELRLVTSGKLAISNLERLNLLVFKKGCSYRKTLEEWLKFEGITPGRTMEFGSLEAILGCIKAGLGASLLPISVIERLDMFNTLNIVTIPEKYSKIKTLFVCRKNVVYSKALQEFINLMKEKNLE</sequence>
<dbReference type="SUPFAM" id="SSF46785">
    <property type="entry name" value="Winged helix' DNA-binding domain"/>
    <property type="match status" value="1"/>
</dbReference>
<dbReference type="RefSeq" id="WP_366923914.1">
    <property type="nucleotide sequence ID" value="NZ_CP121694.1"/>
</dbReference>
<keyword evidence="4" id="KW-0804">Transcription</keyword>
<evidence type="ECO:0000259" key="5">
    <source>
        <dbReference type="PROSITE" id="PS50931"/>
    </source>
</evidence>
<dbReference type="PRINTS" id="PR00039">
    <property type="entry name" value="HTHLYSR"/>
</dbReference>
<dbReference type="PANTHER" id="PTHR30126:SF40">
    <property type="entry name" value="HTH-TYPE TRANSCRIPTIONAL REGULATOR GLTR"/>
    <property type="match status" value="1"/>
</dbReference>
<dbReference type="InterPro" id="IPR036390">
    <property type="entry name" value="WH_DNA-bd_sf"/>
</dbReference>
<evidence type="ECO:0000313" key="6">
    <source>
        <dbReference type="EMBL" id="WRO21050.1"/>
    </source>
</evidence>
<name>A0AAU0ULH0_9FIRM</name>
<dbReference type="PANTHER" id="PTHR30126">
    <property type="entry name" value="HTH-TYPE TRANSCRIPTIONAL REGULATOR"/>
    <property type="match status" value="1"/>
</dbReference>
<gene>
    <name evidence="6" type="ORF">MFMK1_000844</name>
</gene>
<evidence type="ECO:0000313" key="7">
    <source>
        <dbReference type="Proteomes" id="UP001329915"/>
    </source>
</evidence>
<keyword evidence="7" id="KW-1185">Reference proteome</keyword>
<dbReference type="InterPro" id="IPR000847">
    <property type="entry name" value="LysR_HTH_N"/>
</dbReference>
<dbReference type="Proteomes" id="UP001329915">
    <property type="component" value="Chromosome"/>
</dbReference>
<dbReference type="Pfam" id="PF03466">
    <property type="entry name" value="LysR_substrate"/>
    <property type="match status" value="1"/>
</dbReference>
<dbReference type="CDD" id="cd08442">
    <property type="entry name" value="PBP2_YofA_SoxR_like"/>
    <property type="match status" value="1"/>
</dbReference>
<evidence type="ECO:0000256" key="2">
    <source>
        <dbReference type="ARBA" id="ARBA00023015"/>
    </source>
</evidence>
<dbReference type="GO" id="GO:0000976">
    <property type="term" value="F:transcription cis-regulatory region binding"/>
    <property type="evidence" value="ECO:0007669"/>
    <property type="project" value="TreeGrafter"/>
</dbReference>
<protein>
    <submittedName>
        <fullName evidence="6">LysR family transcriptional regulator</fullName>
    </submittedName>
</protein>
<feature type="domain" description="HTH lysR-type" evidence="5">
    <location>
        <begin position="1"/>
        <end position="58"/>
    </location>
</feature>
<evidence type="ECO:0000256" key="3">
    <source>
        <dbReference type="ARBA" id="ARBA00023125"/>
    </source>
</evidence>